<proteinExistence type="predicted"/>
<dbReference type="AlphaFoldDB" id="A0A0V0YRG5"/>
<feature type="non-terminal residue" evidence="1">
    <location>
        <position position="56"/>
    </location>
</feature>
<name>A0A0V0YRG5_TRIBR</name>
<organism evidence="1 2">
    <name type="scientific">Trichinella britovi</name>
    <name type="common">Parasitic roundworm</name>
    <dbReference type="NCBI Taxonomy" id="45882"/>
    <lineage>
        <taxon>Eukaryota</taxon>
        <taxon>Metazoa</taxon>
        <taxon>Ecdysozoa</taxon>
        <taxon>Nematoda</taxon>
        <taxon>Enoplea</taxon>
        <taxon>Dorylaimia</taxon>
        <taxon>Trichinellida</taxon>
        <taxon>Trichinellidae</taxon>
        <taxon>Trichinella</taxon>
    </lineage>
</organism>
<reference evidence="1 2" key="1">
    <citation type="submission" date="2015-01" db="EMBL/GenBank/DDBJ databases">
        <title>Evolution of Trichinella species and genotypes.</title>
        <authorList>
            <person name="Korhonen P.K."/>
            <person name="Edoardo P."/>
            <person name="Giuseppe L.R."/>
            <person name="Gasser R.B."/>
        </authorList>
    </citation>
    <scope>NUCLEOTIDE SEQUENCE [LARGE SCALE GENOMIC DNA]</scope>
    <source>
        <strain evidence="1">ISS120</strain>
    </source>
</reference>
<gene>
    <name evidence="1" type="ORF">T03_132</name>
</gene>
<feature type="non-terminal residue" evidence="1">
    <location>
        <position position="1"/>
    </location>
</feature>
<sequence>LRYQGPAALLGSQQWEPKQGFFQLDRPPRRPPPSCPLTGTSHVRSLLVPCWPETGF</sequence>
<dbReference type="EMBL" id="JYDI01007015">
    <property type="protein sequence ID" value="KRY02919.1"/>
    <property type="molecule type" value="Genomic_DNA"/>
</dbReference>
<evidence type="ECO:0000313" key="1">
    <source>
        <dbReference type="EMBL" id="KRY02919.1"/>
    </source>
</evidence>
<evidence type="ECO:0000313" key="2">
    <source>
        <dbReference type="Proteomes" id="UP000054653"/>
    </source>
</evidence>
<accession>A0A0V0YRG5</accession>
<protein>
    <submittedName>
        <fullName evidence="1">Uncharacterized protein</fullName>
    </submittedName>
</protein>
<dbReference type="Proteomes" id="UP000054653">
    <property type="component" value="Unassembled WGS sequence"/>
</dbReference>
<comment type="caution">
    <text evidence="1">The sequence shown here is derived from an EMBL/GenBank/DDBJ whole genome shotgun (WGS) entry which is preliminary data.</text>
</comment>
<keyword evidence="2" id="KW-1185">Reference proteome</keyword>